<dbReference type="InterPro" id="IPR018247">
    <property type="entry name" value="EF_Hand_1_Ca_BS"/>
</dbReference>
<dbReference type="AlphaFoldDB" id="A0A5B7YFH3"/>
<evidence type="ECO:0000313" key="4">
    <source>
        <dbReference type="Proteomes" id="UP000304912"/>
    </source>
</evidence>
<evidence type="ECO:0000259" key="2">
    <source>
        <dbReference type="Pfam" id="PF13202"/>
    </source>
</evidence>
<dbReference type="OrthoDB" id="6335564at2"/>
<protein>
    <submittedName>
        <fullName evidence="3">Calcium-binding protein</fullName>
    </submittedName>
</protein>
<feature type="signal peptide" evidence="1">
    <location>
        <begin position="1"/>
        <end position="27"/>
    </location>
</feature>
<proteinExistence type="predicted"/>
<gene>
    <name evidence="3" type="ORF">FBQ74_11600</name>
</gene>
<dbReference type="KEGG" id="salk:FBQ74_11600"/>
<keyword evidence="1" id="KW-0732">Signal</keyword>
<sequence>MKRVEKLLLILLTAIAVQSIAIANAHAQNETIARLDVDKDGQVSLKEAVSDTALLRRFGAMDNNRDGKLSEEELAEGEYVAKVTTQS</sequence>
<dbReference type="GO" id="GO:0005509">
    <property type="term" value="F:calcium ion binding"/>
    <property type="evidence" value="ECO:0007669"/>
    <property type="project" value="InterPro"/>
</dbReference>
<dbReference type="Gene3D" id="1.10.238.10">
    <property type="entry name" value="EF-hand"/>
    <property type="match status" value="1"/>
</dbReference>
<dbReference type="InterPro" id="IPR011992">
    <property type="entry name" value="EF-hand-dom_pair"/>
</dbReference>
<reference evidence="3 4" key="1">
    <citation type="submission" date="2019-04" db="EMBL/GenBank/DDBJ databases">
        <title>Salinimonas iocasae sp. nov., a halophilic bacterium isolated from the outer tube casing of tubeworms in Okinawa Trough.</title>
        <authorList>
            <person name="Zhang H."/>
            <person name="Wang H."/>
            <person name="Li C."/>
        </authorList>
    </citation>
    <scope>NUCLEOTIDE SEQUENCE [LARGE SCALE GENOMIC DNA]</scope>
    <source>
        <strain evidence="3 4">KX18D6</strain>
    </source>
</reference>
<keyword evidence="4" id="KW-1185">Reference proteome</keyword>
<dbReference type="PROSITE" id="PS00018">
    <property type="entry name" value="EF_HAND_1"/>
    <property type="match status" value="1"/>
</dbReference>
<evidence type="ECO:0000256" key="1">
    <source>
        <dbReference type="SAM" id="SignalP"/>
    </source>
</evidence>
<feature type="domain" description="EF-hand" evidence="2">
    <location>
        <begin position="57"/>
        <end position="75"/>
    </location>
</feature>
<dbReference type="Proteomes" id="UP000304912">
    <property type="component" value="Chromosome"/>
</dbReference>
<dbReference type="RefSeq" id="WP_139756818.1">
    <property type="nucleotide sequence ID" value="NZ_CP039852.1"/>
</dbReference>
<accession>A0A5B7YFH3</accession>
<dbReference type="InterPro" id="IPR002048">
    <property type="entry name" value="EF_hand_dom"/>
</dbReference>
<name>A0A5B7YFH3_9ALTE</name>
<organism evidence="3 4">
    <name type="scientific">Salinimonas iocasae</name>
    <dbReference type="NCBI Taxonomy" id="2572577"/>
    <lineage>
        <taxon>Bacteria</taxon>
        <taxon>Pseudomonadati</taxon>
        <taxon>Pseudomonadota</taxon>
        <taxon>Gammaproteobacteria</taxon>
        <taxon>Alteromonadales</taxon>
        <taxon>Alteromonadaceae</taxon>
        <taxon>Alteromonas/Salinimonas group</taxon>
        <taxon>Salinimonas</taxon>
    </lineage>
</organism>
<dbReference type="SUPFAM" id="SSF47473">
    <property type="entry name" value="EF-hand"/>
    <property type="match status" value="1"/>
</dbReference>
<evidence type="ECO:0000313" key="3">
    <source>
        <dbReference type="EMBL" id="QCZ94076.1"/>
    </source>
</evidence>
<dbReference type="EMBL" id="CP039852">
    <property type="protein sequence ID" value="QCZ94076.1"/>
    <property type="molecule type" value="Genomic_DNA"/>
</dbReference>
<dbReference type="Pfam" id="PF13202">
    <property type="entry name" value="EF-hand_5"/>
    <property type="match status" value="2"/>
</dbReference>
<feature type="domain" description="EF-hand" evidence="2">
    <location>
        <begin position="32"/>
        <end position="47"/>
    </location>
</feature>
<feature type="chain" id="PRO_5022816276" evidence="1">
    <location>
        <begin position="28"/>
        <end position="87"/>
    </location>
</feature>